<proteinExistence type="predicted"/>
<evidence type="ECO:0000259" key="1">
    <source>
        <dbReference type="Pfam" id="PF06985"/>
    </source>
</evidence>
<evidence type="ECO:0000313" key="2">
    <source>
        <dbReference type="EMBL" id="OJT09447.1"/>
    </source>
</evidence>
<dbReference type="PANTHER" id="PTHR33112:SF16">
    <property type="entry name" value="HETEROKARYON INCOMPATIBILITY DOMAIN-CONTAINING PROTEIN"/>
    <property type="match status" value="1"/>
</dbReference>
<reference evidence="2 3" key="1">
    <citation type="submission" date="2016-10" db="EMBL/GenBank/DDBJ databases">
        <title>Genome sequence of the basidiomycete white-rot fungus Trametes pubescens.</title>
        <authorList>
            <person name="Makela M.R."/>
            <person name="Granchi Z."/>
            <person name="Peng M."/>
            <person name="De Vries R.P."/>
            <person name="Grigoriev I."/>
            <person name="Riley R."/>
            <person name="Hilden K."/>
        </authorList>
    </citation>
    <scope>NUCLEOTIDE SEQUENCE [LARGE SCALE GENOMIC DNA]</scope>
    <source>
        <strain evidence="2 3">FBCC735</strain>
    </source>
</reference>
<comment type="caution">
    <text evidence="2">The sequence shown here is derived from an EMBL/GenBank/DDBJ whole genome shotgun (WGS) entry which is preliminary data.</text>
</comment>
<dbReference type="OrthoDB" id="5125733at2759"/>
<dbReference type="InterPro" id="IPR010730">
    <property type="entry name" value="HET"/>
</dbReference>
<name>A0A1M2VPD2_TRAPU</name>
<gene>
    <name evidence="2" type="ORF">TRAPUB_14078</name>
</gene>
<dbReference type="Pfam" id="PF06985">
    <property type="entry name" value="HET"/>
    <property type="match status" value="1"/>
</dbReference>
<evidence type="ECO:0000313" key="3">
    <source>
        <dbReference type="Proteomes" id="UP000184267"/>
    </source>
</evidence>
<dbReference type="PANTHER" id="PTHR33112">
    <property type="entry name" value="DOMAIN PROTEIN, PUTATIVE-RELATED"/>
    <property type="match status" value="1"/>
</dbReference>
<accession>A0A1M2VPD2</accession>
<dbReference type="STRING" id="154538.A0A1M2VPD2"/>
<protein>
    <recommendedName>
        <fullName evidence="1">Heterokaryon incompatibility domain-containing protein</fullName>
    </recommendedName>
</protein>
<dbReference type="Proteomes" id="UP000184267">
    <property type="component" value="Unassembled WGS sequence"/>
</dbReference>
<sequence>MGSVISRLLCVPIGDSAHGRKLPPRPPSVCRACWEGPFAVHLELFKQRGRPAGYSREYSYSTSCSKLQVGASNGCLWCRFILAVVLEGDDNVDPTWSDALLEVIVESDQVAPRDCAPRKARELQVSIDNELYFSGYVHAAAGLNEPFEYLDNPAAPYFAAESPILDVKSPRALALAKRCVEKCADEHERCAALSISPDPLLPTRLIDCSDSDHPRLVSSPDGERGRYLALSYVWGEDQPFKTTVSNISTYQQGIDLARLPATIRDAIHVTHALHFHLLWVDALCIIQDSDADKCHEIGRMHFIYRSAYMTIIAASASKVSEGFLQRRQASAYSTSRMFPRDITLPFICPVSAKDPAAPPQVGEIHITPTYTLGEGKLESSSHDWDPISARGWCMQEYFMSPRALVFTSQTVQFKCQTHTRSIGRAFHSWRRERRLADVLLRPDPPHVVHNSKDWVAAHGSWLHVVEDYSRRAVSIPSDKLVACGALAAVFQRALRSDYLAGLWRATLLRDLIWYTPDGARRPPPAVYRAPSWSWAAVDGRVSTMAERNLSPFLDGLVVAEVVRCEVTPADAALPLGQVTYGSLVLCAALVPCGLPVDAQSGDGRILLRYTEQARHQAQRGLVDPDDEDELECLARIYIDVSGDLNICRTWAVPLARALGEVRGLVIAEAHSEGSSKSKVYRRVGFFSSEGNPQGDLDLGRLLQDGKLPMVEIEIV</sequence>
<organism evidence="2 3">
    <name type="scientific">Trametes pubescens</name>
    <name type="common">White-rot fungus</name>
    <dbReference type="NCBI Taxonomy" id="154538"/>
    <lineage>
        <taxon>Eukaryota</taxon>
        <taxon>Fungi</taxon>
        <taxon>Dikarya</taxon>
        <taxon>Basidiomycota</taxon>
        <taxon>Agaricomycotina</taxon>
        <taxon>Agaricomycetes</taxon>
        <taxon>Polyporales</taxon>
        <taxon>Polyporaceae</taxon>
        <taxon>Trametes</taxon>
    </lineage>
</organism>
<feature type="domain" description="Heterokaryon incompatibility" evidence="1">
    <location>
        <begin position="227"/>
        <end position="396"/>
    </location>
</feature>
<dbReference type="OMA" id="CLARIYI"/>
<dbReference type="AlphaFoldDB" id="A0A1M2VPD2"/>
<keyword evidence="3" id="KW-1185">Reference proteome</keyword>
<dbReference type="EMBL" id="MNAD01000914">
    <property type="protein sequence ID" value="OJT09447.1"/>
    <property type="molecule type" value="Genomic_DNA"/>
</dbReference>